<sequence>MTSCLEMDTSSGRNNQAGSSESQSLCFSWGVPDSISSVHGHDSVNVVLLQSFYLWWWEN</sequence>
<reference evidence="2" key="1">
    <citation type="journal article" date="2008" name="BMC Genomics">
        <title>A conifer genomics resource of 200,000 spruce (Picea spp.) ESTs and 6,464 high-quality, sequence-finished full-length cDNAs for Sitka spruce (Picea sitchensis).</title>
        <authorList>
            <person name="Ralph S.G."/>
            <person name="Chun H.J."/>
            <person name="Kolosova N."/>
            <person name="Cooper D."/>
            <person name="Oddy C."/>
            <person name="Ritland C.E."/>
            <person name="Kirkpatrick R."/>
            <person name="Moore R."/>
            <person name="Barber S."/>
            <person name="Holt R.A."/>
            <person name="Jones S.J."/>
            <person name="Marra M.A."/>
            <person name="Douglas C.J."/>
            <person name="Ritland K."/>
            <person name="Bohlmann J."/>
        </authorList>
    </citation>
    <scope>NUCLEOTIDE SEQUENCE</scope>
    <source>
        <tissue evidence="2">Bark</tissue>
    </source>
</reference>
<evidence type="ECO:0000256" key="1">
    <source>
        <dbReference type="SAM" id="MobiDB-lite"/>
    </source>
</evidence>
<dbReference type="AlphaFoldDB" id="A9NXY4"/>
<proteinExistence type="evidence at transcript level"/>
<protein>
    <submittedName>
        <fullName evidence="2">Uncharacterized protein</fullName>
    </submittedName>
</protein>
<dbReference type="EMBL" id="EF086211">
    <property type="protein sequence ID" value="ABK25495.1"/>
    <property type="molecule type" value="mRNA"/>
</dbReference>
<evidence type="ECO:0000313" key="2">
    <source>
        <dbReference type="EMBL" id="ABK25495.1"/>
    </source>
</evidence>
<name>A9NXY4_PICSI</name>
<organism evidence="2">
    <name type="scientific">Picea sitchensis</name>
    <name type="common">Sitka spruce</name>
    <name type="synonym">Pinus sitchensis</name>
    <dbReference type="NCBI Taxonomy" id="3332"/>
    <lineage>
        <taxon>Eukaryota</taxon>
        <taxon>Viridiplantae</taxon>
        <taxon>Streptophyta</taxon>
        <taxon>Embryophyta</taxon>
        <taxon>Tracheophyta</taxon>
        <taxon>Spermatophyta</taxon>
        <taxon>Pinopsida</taxon>
        <taxon>Pinidae</taxon>
        <taxon>Conifers I</taxon>
        <taxon>Pinales</taxon>
        <taxon>Pinaceae</taxon>
        <taxon>Picea</taxon>
    </lineage>
</organism>
<feature type="region of interest" description="Disordered" evidence="1">
    <location>
        <begin position="1"/>
        <end position="24"/>
    </location>
</feature>
<accession>A9NXY4</accession>